<organism evidence="2">
    <name type="scientific">Compsopogon caeruleus</name>
    <dbReference type="NCBI Taxonomy" id="31354"/>
    <lineage>
        <taxon>Eukaryota</taxon>
        <taxon>Rhodophyta</taxon>
        <taxon>Compsopogonophyceae</taxon>
        <taxon>Compsopogonales</taxon>
        <taxon>Compsopogonaceae</taxon>
        <taxon>Compsopogon</taxon>
    </lineage>
</organism>
<sequence length="508" mass="55796">MYVVAFMVMFGMSANLEGRKKNGTRLRPKQLVLDTSLFPGNSEGRSTEKNKNGTTVGDGVGSSVGVGLAAMNSARETLQVVAAAVEWPATGTEAVPTAVASAATENGSIGVSGDPRSQDAVRQTAAVKRTDETVTEDSAVQNADTTLSDASRKKIPDHDAVDKQDLTEEVSQFIEHVEMEDQKSGQFTINNIVNGEGNSANTDSSLRTADVGAKSESSDTAGSRVRNEESTTRQEGPSSSHGGGSLDDQFQQARERVQSQAASLAEVAGEAEYLAMQAMALQISHGDCERTSDDEEHKSLFKTATESEADEVERTSPLWGAWCILRGRNRLDLMKEYLAKEEYLQAQRRRALESHERELANVPAVPVVEADNNTFAARNETIHQEGKTGTEQEDSEAFGVEEIEAELLEPRTRVKELERENLVGDLEARYMEALYLQTLKGSCSRDKSKFELESLSVKRDTALWGAWCMFHDLSQEDAKVEYLRREGYLRDLKRKMDEDSKHAEAVAR</sequence>
<feature type="region of interest" description="Disordered" evidence="1">
    <location>
        <begin position="126"/>
        <end position="161"/>
    </location>
</feature>
<gene>
    <name evidence="2" type="ORF">CCAE0312_LOCUS10361</name>
</gene>
<evidence type="ECO:0000313" key="2">
    <source>
        <dbReference type="EMBL" id="CAD9238259.1"/>
    </source>
</evidence>
<dbReference type="EMBL" id="HBGH01018662">
    <property type="protein sequence ID" value="CAD9238259.1"/>
    <property type="molecule type" value="Transcribed_RNA"/>
</dbReference>
<feature type="region of interest" description="Disordered" evidence="1">
    <location>
        <begin position="36"/>
        <end position="58"/>
    </location>
</feature>
<protein>
    <submittedName>
        <fullName evidence="2">Uncharacterized protein</fullName>
    </submittedName>
</protein>
<dbReference type="AlphaFoldDB" id="A0A7S1TK85"/>
<feature type="compositionally biased region" description="Basic and acidic residues" evidence="1">
    <location>
        <begin position="150"/>
        <end position="161"/>
    </location>
</feature>
<feature type="compositionally biased region" description="Polar residues" evidence="1">
    <location>
        <begin position="248"/>
        <end position="257"/>
    </location>
</feature>
<reference evidence="2" key="1">
    <citation type="submission" date="2021-01" db="EMBL/GenBank/DDBJ databases">
        <authorList>
            <person name="Corre E."/>
            <person name="Pelletier E."/>
            <person name="Niang G."/>
            <person name="Scheremetjew M."/>
            <person name="Finn R."/>
            <person name="Kale V."/>
            <person name="Holt S."/>
            <person name="Cochrane G."/>
            <person name="Meng A."/>
            <person name="Brown T."/>
            <person name="Cohen L."/>
        </authorList>
    </citation>
    <scope>NUCLEOTIDE SEQUENCE</scope>
    <source>
        <strain evidence="2">SAG 36.94</strain>
    </source>
</reference>
<name>A0A7S1TK85_9RHOD</name>
<feature type="compositionally biased region" description="Polar residues" evidence="1">
    <location>
        <begin position="190"/>
        <end position="207"/>
    </location>
</feature>
<accession>A0A7S1TK85</accession>
<feature type="region of interest" description="Disordered" evidence="1">
    <location>
        <begin position="190"/>
        <end position="257"/>
    </location>
</feature>
<evidence type="ECO:0000256" key="1">
    <source>
        <dbReference type="SAM" id="MobiDB-lite"/>
    </source>
</evidence>
<proteinExistence type="predicted"/>
<feature type="compositionally biased region" description="Polar residues" evidence="1">
    <location>
        <begin position="136"/>
        <end position="149"/>
    </location>
</feature>